<evidence type="ECO:0000256" key="2">
    <source>
        <dbReference type="ARBA" id="ARBA00006162"/>
    </source>
</evidence>
<evidence type="ECO:0000313" key="10">
    <source>
        <dbReference type="Proteomes" id="UP001058271"/>
    </source>
</evidence>
<dbReference type="Proteomes" id="UP001058271">
    <property type="component" value="Chromosome"/>
</dbReference>
<feature type="transmembrane region" description="Helical" evidence="7">
    <location>
        <begin position="231"/>
        <end position="249"/>
    </location>
</feature>
<feature type="transmembrane region" description="Helical" evidence="7">
    <location>
        <begin position="341"/>
        <end position="358"/>
    </location>
</feature>
<comment type="subcellular location">
    <subcellularLocation>
        <location evidence="1">Cell membrane</location>
        <topology evidence="1">Multi-pass membrane protein</topology>
    </subcellularLocation>
</comment>
<protein>
    <submittedName>
        <fullName evidence="9">Type VII secretion integral membrane protein EccD</fullName>
    </submittedName>
</protein>
<dbReference type="Pfam" id="PF08817">
    <property type="entry name" value="YukD"/>
    <property type="match status" value="1"/>
</dbReference>
<keyword evidence="10" id="KW-1185">Reference proteome</keyword>
<feature type="transmembrane region" description="Helical" evidence="7">
    <location>
        <begin position="255"/>
        <end position="272"/>
    </location>
</feature>
<evidence type="ECO:0000256" key="4">
    <source>
        <dbReference type="ARBA" id="ARBA00022692"/>
    </source>
</evidence>
<dbReference type="Pfam" id="PF19053">
    <property type="entry name" value="EccD"/>
    <property type="match status" value="1"/>
</dbReference>
<keyword evidence="3" id="KW-1003">Cell membrane</keyword>
<evidence type="ECO:0000256" key="6">
    <source>
        <dbReference type="ARBA" id="ARBA00023136"/>
    </source>
</evidence>
<evidence type="ECO:0000256" key="3">
    <source>
        <dbReference type="ARBA" id="ARBA00022475"/>
    </source>
</evidence>
<feature type="transmembrane region" description="Helical" evidence="7">
    <location>
        <begin position="123"/>
        <end position="140"/>
    </location>
</feature>
<sequence length="462" mass="47414">MAEATRTALTRIVLLSPKRRVDLALPEYLPLVTLQPMLLRHAGAELADEGIAHHGWVLRRLDGTMLDAERSLAMQQVRDGETLVLAPQDQQWPEPDFDDLADAAANEARNLGVTWQGEHTRRAGAVLTAATLVTALMIVLRAGPAWAAVGAVLAGAAVLLVGAGALLTRFDRNDRVISVLSGLAYIYVAPGVALLATGEGRFGPAQLLAGATGLVALAVLSMIGIGGRQQLHVAVLCAGLLAALGAALAMTLTPAAAAAIVATVALLVSPWLPRIAAHQAGLATPTTSMPSPETPDDDPLPPPAAIALMVRRSDGLITGLLYGIGATLTGCVTVLASRVDLAARLLAVAIVVVCALRARSFAAVRHRVPLLAAASAGTAAMLLVVWESIDAATRGRTVFVAAGGLLLLACGAYAAGRTYALRKPSPQLSRIGDVSELILIATSAVLAAAVSGLFGYVRGIGG</sequence>
<dbReference type="PIRSF" id="PIRSF017804">
    <property type="entry name" value="Secretion_EccD1"/>
    <property type="match status" value="1"/>
</dbReference>
<dbReference type="InterPro" id="IPR024962">
    <property type="entry name" value="YukD-like"/>
</dbReference>
<evidence type="ECO:0000256" key="7">
    <source>
        <dbReference type="SAM" id="Phobius"/>
    </source>
</evidence>
<feature type="domain" description="EccD-like transmembrane" evidence="8">
    <location>
        <begin position="120"/>
        <end position="460"/>
    </location>
</feature>
<evidence type="ECO:0000256" key="5">
    <source>
        <dbReference type="ARBA" id="ARBA00022989"/>
    </source>
</evidence>
<evidence type="ECO:0000259" key="8">
    <source>
        <dbReference type="Pfam" id="PF19053"/>
    </source>
</evidence>
<keyword evidence="4 7" id="KW-0812">Transmembrane</keyword>
<reference evidence="9" key="1">
    <citation type="submission" date="2021-04" db="EMBL/GenBank/DDBJ databases">
        <title>Biosynthetic gene clusters of Dactylosporangioum roseum.</title>
        <authorList>
            <person name="Hartkoorn R.C."/>
            <person name="Beaudoing E."/>
            <person name="Hot D."/>
            <person name="Moureu S."/>
        </authorList>
    </citation>
    <scope>NUCLEOTIDE SEQUENCE</scope>
    <source>
        <strain evidence="9">NRRL B-16295</strain>
    </source>
</reference>
<dbReference type="EMBL" id="CP073721">
    <property type="protein sequence ID" value="UWZ34626.1"/>
    <property type="molecule type" value="Genomic_DNA"/>
</dbReference>
<feature type="transmembrane region" description="Helical" evidence="7">
    <location>
        <begin position="437"/>
        <end position="457"/>
    </location>
</feature>
<evidence type="ECO:0000256" key="1">
    <source>
        <dbReference type="ARBA" id="ARBA00004651"/>
    </source>
</evidence>
<feature type="transmembrane region" description="Helical" evidence="7">
    <location>
        <begin position="398"/>
        <end position="416"/>
    </location>
</feature>
<feature type="transmembrane region" description="Helical" evidence="7">
    <location>
        <begin position="146"/>
        <end position="167"/>
    </location>
</feature>
<feature type="transmembrane region" description="Helical" evidence="7">
    <location>
        <begin position="179"/>
        <end position="198"/>
    </location>
</feature>
<accession>A0ABY5YXZ3</accession>
<dbReference type="InterPro" id="IPR006707">
    <property type="entry name" value="T7SS_EccD"/>
</dbReference>
<organism evidence="9 10">
    <name type="scientific">Dactylosporangium roseum</name>
    <dbReference type="NCBI Taxonomy" id="47989"/>
    <lineage>
        <taxon>Bacteria</taxon>
        <taxon>Bacillati</taxon>
        <taxon>Actinomycetota</taxon>
        <taxon>Actinomycetes</taxon>
        <taxon>Micromonosporales</taxon>
        <taxon>Micromonosporaceae</taxon>
        <taxon>Dactylosporangium</taxon>
    </lineage>
</organism>
<feature type="transmembrane region" description="Helical" evidence="7">
    <location>
        <begin position="316"/>
        <end position="335"/>
    </location>
</feature>
<dbReference type="Gene3D" id="3.10.20.90">
    <property type="entry name" value="Phosphatidylinositol 3-kinase Catalytic Subunit, Chain A, domain 1"/>
    <property type="match status" value="1"/>
</dbReference>
<evidence type="ECO:0000313" key="9">
    <source>
        <dbReference type="EMBL" id="UWZ34626.1"/>
    </source>
</evidence>
<feature type="transmembrane region" description="Helical" evidence="7">
    <location>
        <begin position="370"/>
        <end position="386"/>
    </location>
</feature>
<gene>
    <name evidence="9" type="primary">eccD</name>
    <name evidence="9" type="ORF">Drose_25815</name>
</gene>
<keyword evidence="5 7" id="KW-1133">Transmembrane helix</keyword>
<dbReference type="InterPro" id="IPR044049">
    <property type="entry name" value="EccD_transm"/>
</dbReference>
<feature type="transmembrane region" description="Helical" evidence="7">
    <location>
        <begin position="204"/>
        <end position="224"/>
    </location>
</feature>
<name>A0ABY5YXZ3_9ACTN</name>
<keyword evidence="6 7" id="KW-0472">Membrane</keyword>
<proteinExistence type="inferred from homology"/>
<comment type="similarity">
    <text evidence="2">Belongs to the EccD/Snm4 family.</text>
</comment>
<dbReference type="NCBIfam" id="TIGR03920">
    <property type="entry name" value="T7SS_EccD"/>
    <property type="match status" value="1"/>
</dbReference>
<dbReference type="RefSeq" id="WP_260723951.1">
    <property type="nucleotide sequence ID" value="NZ_BAAABS010000018.1"/>
</dbReference>